<keyword evidence="4" id="KW-1185">Reference proteome</keyword>
<proteinExistence type="predicted"/>
<protein>
    <submittedName>
        <fullName evidence="3">DUF2384 domain-containing protein</fullName>
    </submittedName>
</protein>
<gene>
    <name evidence="3" type="ORF">LZC95_04330</name>
</gene>
<dbReference type="InterPro" id="IPR011979">
    <property type="entry name" value="Antitox_Xre"/>
</dbReference>
<accession>A0ABZ2KI87</accession>
<dbReference type="Pfam" id="PF20432">
    <property type="entry name" value="Xre-like-HTH"/>
    <property type="match status" value="1"/>
</dbReference>
<evidence type="ECO:0000313" key="3">
    <source>
        <dbReference type="EMBL" id="WXA96066.1"/>
    </source>
</evidence>
<dbReference type="EMBL" id="CP089982">
    <property type="protein sequence ID" value="WXA96066.1"/>
    <property type="molecule type" value="Genomic_DNA"/>
</dbReference>
<dbReference type="NCBIfam" id="TIGR02293">
    <property type="entry name" value="TAS_TIGR02293"/>
    <property type="match status" value="1"/>
</dbReference>
<organism evidence="3 4">
    <name type="scientific">Pendulispora brunnea</name>
    <dbReference type="NCBI Taxonomy" id="2905690"/>
    <lineage>
        <taxon>Bacteria</taxon>
        <taxon>Pseudomonadati</taxon>
        <taxon>Myxococcota</taxon>
        <taxon>Myxococcia</taxon>
        <taxon>Myxococcales</taxon>
        <taxon>Sorangiineae</taxon>
        <taxon>Pendulisporaceae</taxon>
        <taxon>Pendulispora</taxon>
    </lineage>
</organism>
<dbReference type="Proteomes" id="UP001379533">
    <property type="component" value="Chromosome"/>
</dbReference>
<evidence type="ECO:0000259" key="2">
    <source>
        <dbReference type="Pfam" id="PF20432"/>
    </source>
</evidence>
<evidence type="ECO:0000313" key="4">
    <source>
        <dbReference type="Proteomes" id="UP001379533"/>
    </source>
</evidence>
<name>A0ABZ2KI87_9BACT</name>
<dbReference type="InterPro" id="IPR024467">
    <property type="entry name" value="Xre/MbcA/ParS-like_toxin-bd"/>
</dbReference>
<feature type="domain" description="Antitoxin Xre-like helix-turn-helix" evidence="2">
    <location>
        <begin position="26"/>
        <end position="86"/>
    </location>
</feature>
<feature type="domain" description="Antitoxin Xre/MbcA/ParS-like toxin-binding" evidence="1">
    <location>
        <begin position="92"/>
        <end position="141"/>
    </location>
</feature>
<dbReference type="RefSeq" id="WP_394846679.1">
    <property type="nucleotide sequence ID" value="NZ_CP089982.1"/>
</dbReference>
<sequence>MARVEPLTKLLGGKQVLGRTVTSRLELVPLVREGLPYEALESITKKLDLSVDTATKSLQLPKRTLSRRKKSQRLDALQSERVLRLAHVATRATEVLGSEARARSWLLTENRALGGDRPLDLLDTDIGTQAVEDVLVRLEYGVFS</sequence>
<reference evidence="3 4" key="1">
    <citation type="submission" date="2021-12" db="EMBL/GenBank/DDBJ databases">
        <title>Discovery of the Pendulisporaceae a myxobacterial family with distinct sporulation behavior and unique specialized metabolism.</title>
        <authorList>
            <person name="Garcia R."/>
            <person name="Popoff A."/>
            <person name="Bader C.D."/>
            <person name="Loehr J."/>
            <person name="Walesch S."/>
            <person name="Walt C."/>
            <person name="Boldt J."/>
            <person name="Bunk B."/>
            <person name="Haeckl F.J.F.P.J."/>
            <person name="Gunesch A.P."/>
            <person name="Birkelbach J."/>
            <person name="Nuebel U."/>
            <person name="Pietschmann T."/>
            <person name="Bach T."/>
            <person name="Mueller R."/>
        </authorList>
    </citation>
    <scope>NUCLEOTIDE SEQUENCE [LARGE SCALE GENOMIC DNA]</scope>
    <source>
        <strain evidence="3 4">MSr12523</strain>
    </source>
</reference>
<evidence type="ECO:0000259" key="1">
    <source>
        <dbReference type="Pfam" id="PF09722"/>
    </source>
</evidence>
<dbReference type="Pfam" id="PF09722">
    <property type="entry name" value="Xre_MbcA_ParS_C"/>
    <property type="match status" value="1"/>
</dbReference>
<dbReference type="InterPro" id="IPR046847">
    <property type="entry name" value="Xre-like_HTH"/>
</dbReference>